<dbReference type="OrthoDB" id="6267510at2759"/>
<dbReference type="Proteomes" id="UP000728185">
    <property type="component" value="Unassembled WGS sequence"/>
</dbReference>
<evidence type="ECO:0000256" key="1">
    <source>
        <dbReference type="SAM" id="MobiDB-lite"/>
    </source>
</evidence>
<gene>
    <name evidence="3" type="ORF">FBUS_07945</name>
</gene>
<evidence type="ECO:0000256" key="2">
    <source>
        <dbReference type="SAM" id="Phobius"/>
    </source>
</evidence>
<feature type="compositionally biased region" description="Basic and acidic residues" evidence="1">
    <location>
        <begin position="372"/>
        <end position="384"/>
    </location>
</feature>
<feature type="region of interest" description="Disordered" evidence="1">
    <location>
        <begin position="350"/>
        <end position="391"/>
    </location>
</feature>
<keyword evidence="2" id="KW-0472">Membrane</keyword>
<evidence type="ECO:0000313" key="4">
    <source>
        <dbReference type="Proteomes" id="UP000728185"/>
    </source>
</evidence>
<comment type="caution">
    <text evidence="3">The sequence shown here is derived from an EMBL/GenBank/DDBJ whole genome shotgun (WGS) entry which is preliminary data.</text>
</comment>
<feature type="compositionally biased region" description="Polar residues" evidence="1">
    <location>
        <begin position="194"/>
        <end position="203"/>
    </location>
</feature>
<sequence length="391" mass="42967">MHTQHIALALFLILVTVGVIVVLSISIVVKRRIARRKSRVERNTYTPCGHGLSKVWRENLERSINATVHVRTEPKTFGTYYETNFEQLSADKKSILQLCPDLEAPPIRGIQAFLFAARDHAMNPPASRERIEEYCRLYLWARHDLEVSLMIFAIHSSLFLLLWGFQPFGADEYNKFCEVQKVLMEHVQRAATARESTGPTTPSGPFARVHSAKTPTSSRSAPKLNANLVSQSPDDVVFASPRISGSRLERSKAGSKPSAASLTLKRRRGHELLVSTGDTPELIAMRDLKVGRGAYAKPLDELDPTKAASVPIPSNISRRASCQSDGSQTALINLDPVGAVAAAAKGLSQATRHLRPNEPFGSTETKPILPTGKEDLSESRKSGLENEGVNC</sequence>
<accession>A0A8E0RTP6</accession>
<dbReference type="Pfam" id="PF07406">
    <property type="entry name" value="NICE-3"/>
    <property type="match status" value="1"/>
</dbReference>
<evidence type="ECO:0000313" key="3">
    <source>
        <dbReference type="EMBL" id="KAA0188968.1"/>
    </source>
</evidence>
<keyword evidence="2" id="KW-0812">Transmembrane</keyword>
<reference evidence="3" key="1">
    <citation type="submission" date="2019-05" db="EMBL/GenBank/DDBJ databases">
        <title>Annotation for the trematode Fasciolopsis buski.</title>
        <authorList>
            <person name="Choi Y.-J."/>
        </authorList>
    </citation>
    <scope>NUCLEOTIDE SEQUENCE</scope>
    <source>
        <strain evidence="3">HT</strain>
        <tissue evidence="3">Whole worm</tissue>
    </source>
</reference>
<feature type="transmembrane region" description="Helical" evidence="2">
    <location>
        <begin position="6"/>
        <end position="29"/>
    </location>
</feature>
<protein>
    <submittedName>
        <fullName evidence="3">NICE-3 protein</fullName>
    </submittedName>
</protein>
<proteinExistence type="predicted"/>
<keyword evidence="2" id="KW-1133">Transmembrane helix</keyword>
<feature type="region of interest" description="Disordered" evidence="1">
    <location>
        <begin position="193"/>
        <end position="224"/>
    </location>
</feature>
<name>A0A8E0RTP6_9TREM</name>
<dbReference type="EMBL" id="LUCM01008096">
    <property type="protein sequence ID" value="KAA0188968.1"/>
    <property type="molecule type" value="Genomic_DNA"/>
</dbReference>
<keyword evidence="4" id="KW-1185">Reference proteome</keyword>
<organism evidence="3 4">
    <name type="scientific">Fasciolopsis buskii</name>
    <dbReference type="NCBI Taxonomy" id="27845"/>
    <lineage>
        <taxon>Eukaryota</taxon>
        <taxon>Metazoa</taxon>
        <taxon>Spiralia</taxon>
        <taxon>Lophotrochozoa</taxon>
        <taxon>Platyhelminthes</taxon>
        <taxon>Trematoda</taxon>
        <taxon>Digenea</taxon>
        <taxon>Plagiorchiida</taxon>
        <taxon>Echinostomata</taxon>
        <taxon>Echinostomatoidea</taxon>
        <taxon>Fasciolidae</taxon>
        <taxon>Fasciolopsis</taxon>
    </lineage>
</organism>
<dbReference type="InterPro" id="IPR010876">
    <property type="entry name" value="C1orf43"/>
</dbReference>
<dbReference type="AlphaFoldDB" id="A0A8E0RTP6"/>